<reference evidence="3 4" key="1">
    <citation type="submission" date="2013-02" db="EMBL/GenBank/DDBJ databases">
        <title>The Genome Annotation of Plasmodium falciparum NF135/5.C10.</title>
        <authorList>
            <consortium name="The Broad Institute Genome Sequencing Platform"/>
            <consortium name="The Broad Institute Genome Sequencing Center for Infectious Disease"/>
            <person name="Neafsey D."/>
            <person name="Hoffman S."/>
            <person name="Volkman S."/>
            <person name="Rosenthal P."/>
            <person name="Walker B."/>
            <person name="Young S.K."/>
            <person name="Zeng Q."/>
            <person name="Gargeya S."/>
            <person name="Fitzgerald M."/>
            <person name="Haas B."/>
            <person name="Abouelleil A."/>
            <person name="Allen A.W."/>
            <person name="Alvarado L."/>
            <person name="Arachchi H.M."/>
            <person name="Berlin A.M."/>
            <person name="Chapman S.B."/>
            <person name="Gainer-Dewar J."/>
            <person name="Goldberg J."/>
            <person name="Griggs A."/>
            <person name="Gujja S."/>
            <person name="Hansen M."/>
            <person name="Howarth C."/>
            <person name="Imamovic A."/>
            <person name="Ireland A."/>
            <person name="Larimer J."/>
            <person name="McCowan C."/>
            <person name="Murphy C."/>
            <person name="Pearson M."/>
            <person name="Poon T.W."/>
            <person name="Priest M."/>
            <person name="Roberts A."/>
            <person name="Saif S."/>
            <person name="Shea T."/>
            <person name="Sisk P."/>
            <person name="Sykes S."/>
            <person name="Wortman J."/>
            <person name="Nusbaum C."/>
            <person name="Birren B."/>
        </authorList>
    </citation>
    <scope>NUCLEOTIDE SEQUENCE [LARGE SCALE GENOMIC DNA]</scope>
    <source>
        <strain evidence="3 4">NF135/5.C10</strain>
    </source>
</reference>
<organism evidence="3 4">
    <name type="scientific">Plasmodium falciparum NF135/5.C10</name>
    <dbReference type="NCBI Taxonomy" id="1036726"/>
    <lineage>
        <taxon>Eukaryota</taxon>
        <taxon>Sar</taxon>
        <taxon>Alveolata</taxon>
        <taxon>Apicomplexa</taxon>
        <taxon>Aconoidasida</taxon>
        <taxon>Haemosporida</taxon>
        <taxon>Plasmodiidae</taxon>
        <taxon>Plasmodium</taxon>
        <taxon>Plasmodium (Laverania)</taxon>
    </lineage>
</organism>
<evidence type="ECO:0000256" key="1">
    <source>
        <dbReference type="SAM" id="Coils"/>
    </source>
</evidence>
<reference evidence="3 4" key="2">
    <citation type="submission" date="2013-02" db="EMBL/GenBank/DDBJ databases">
        <title>The Genome Sequence of Plasmodium falciparum NF135/5.C10.</title>
        <authorList>
            <consortium name="The Broad Institute Genome Sequencing Platform"/>
            <consortium name="The Broad Institute Genome Sequencing Center for Infectious Disease"/>
            <person name="Neafsey D."/>
            <person name="Cheeseman I."/>
            <person name="Volkman S."/>
            <person name="Adams J."/>
            <person name="Walker B."/>
            <person name="Young S.K."/>
            <person name="Zeng Q."/>
            <person name="Gargeya S."/>
            <person name="Fitzgerald M."/>
            <person name="Haas B."/>
            <person name="Abouelleil A."/>
            <person name="Alvarado L."/>
            <person name="Arachchi H.M."/>
            <person name="Berlin A.M."/>
            <person name="Chapman S.B."/>
            <person name="Dewar J."/>
            <person name="Goldberg J."/>
            <person name="Griggs A."/>
            <person name="Gujja S."/>
            <person name="Hansen M."/>
            <person name="Howarth C."/>
            <person name="Imamovic A."/>
            <person name="Larimer J."/>
            <person name="McCowan C."/>
            <person name="Murphy C."/>
            <person name="Neiman D."/>
            <person name="Pearson M."/>
            <person name="Priest M."/>
            <person name="Roberts A."/>
            <person name="Saif S."/>
            <person name="Shea T."/>
            <person name="Sisk P."/>
            <person name="Sykes S."/>
            <person name="Wortman J."/>
            <person name="Nusbaum C."/>
            <person name="Birren B."/>
        </authorList>
    </citation>
    <scope>NUCLEOTIDE SEQUENCE [LARGE SCALE GENOMIC DNA]</scope>
    <source>
        <strain evidence="3 4">NF135/5.C10</strain>
    </source>
</reference>
<gene>
    <name evidence="3" type="ORF">PFNF135_02417</name>
</gene>
<feature type="transmembrane region" description="Helical" evidence="2">
    <location>
        <begin position="287"/>
        <end position="308"/>
    </location>
</feature>
<evidence type="ECO:0000256" key="2">
    <source>
        <dbReference type="SAM" id="Phobius"/>
    </source>
</evidence>
<evidence type="ECO:0000313" key="3">
    <source>
        <dbReference type="EMBL" id="ETW42942.1"/>
    </source>
</evidence>
<evidence type="ECO:0008006" key="5">
    <source>
        <dbReference type="Google" id="ProtNLM"/>
    </source>
</evidence>
<keyword evidence="2" id="KW-0472">Membrane</keyword>
<dbReference type="AlphaFoldDB" id="W4IHM5"/>
<feature type="coiled-coil region" evidence="1">
    <location>
        <begin position="69"/>
        <end position="96"/>
    </location>
</feature>
<dbReference type="EMBL" id="KI926045">
    <property type="protein sequence ID" value="ETW42942.1"/>
    <property type="molecule type" value="Genomic_DNA"/>
</dbReference>
<dbReference type="NCBIfam" id="TIGR01477">
    <property type="entry name" value="RIFIN"/>
    <property type="match status" value="1"/>
</dbReference>
<proteinExistence type="predicted"/>
<name>W4IHM5_PLAFA</name>
<sequence length="328" mass="36799">MKVHYINILLFSLPLSILKHNQRNHNSAIYHISNTKAIKPHRTLCECELYAPSNYENDPEMKELMENFNHQTYERLREYEERMQDKRKQCKEQCEKDIQKIILKDKIEKELTEKLGALQIDIKTEDISTCVCEKSVVDKVEKGCLKCGYGLGSVAPAWGLVSGLGYVAWTHYVATKVAEEGIKAVISRLDLFPGITILPGLPLTQIITPGNFCSESLIIETIQSKAVPLCAVPRKPALLFCSFTSNGNDLISKISSAVKEAAEAGKEASAAEGTKLATNTSILSTSIIVSIVAIVVIVLIMVIIYLILRYRRKKKMKKKLQYIKLLNQ</sequence>
<keyword evidence="1" id="KW-0175">Coiled coil</keyword>
<accession>W4IHM5</accession>
<dbReference type="InterPro" id="IPR006373">
    <property type="entry name" value="VSA_Rifin"/>
</dbReference>
<dbReference type="Pfam" id="PF02009">
    <property type="entry name" value="RIFIN"/>
    <property type="match status" value="1"/>
</dbReference>
<keyword evidence="2" id="KW-0812">Transmembrane</keyword>
<protein>
    <recommendedName>
        <fullName evidence="5">Surface antigen</fullName>
    </recommendedName>
</protein>
<evidence type="ECO:0000313" key="4">
    <source>
        <dbReference type="Proteomes" id="UP000019114"/>
    </source>
</evidence>
<dbReference type="Proteomes" id="UP000019114">
    <property type="component" value="Unassembled WGS sequence"/>
</dbReference>
<keyword evidence="2" id="KW-1133">Transmembrane helix</keyword>